<keyword evidence="1" id="KW-0805">Transcription regulation</keyword>
<evidence type="ECO:0000256" key="3">
    <source>
        <dbReference type="ARBA" id="ARBA00023163"/>
    </source>
</evidence>
<dbReference type="Gene3D" id="1.10.357.10">
    <property type="entry name" value="Tetracycline Repressor, domain 2"/>
    <property type="match status" value="1"/>
</dbReference>
<keyword evidence="3" id="KW-0804">Transcription</keyword>
<dbReference type="KEGG" id="pgis:I6I06_18940"/>
<reference evidence="6 7" key="1">
    <citation type="submission" date="2020-12" db="EMBL/GenBank/DDBJ databases">
        <title>FDA dAtabase for Regulatory Grade micrObial Sequences (FDA-ARGOS): Supporting development and validation of Infectious Disease Dx tests.</title>
        <authorList>
            <person name="Nelson B."/>
            <person name="Plummer A."/>
            <person name="Tallon L."/>
            <person name="Sadzewicz L."/>
            <person name="Zhao X."/>
            <person name="Boylan J."/>
            <person name="Ott S."/>
            <person name="Bowen H."/>
            <person name="Vavikolanu K."/>
            <person name="Mehta A."/>
            <person name="Aluvathingal J."/>
            <person name="Nadendla S."/>
            <person name="Myers T."/>
            <person name="Yan Y."/>
            <person name="Sichtig H."/>
        </authorList>
    </citation>
    <scope>NUCLEOTIDE SEQUENCE [LARGE SCALE GENOMIC DNA]</scope>
    <source>
        <strain evidence="6 7">FDAARGOS_1049</strain>
    </source>
</reference>
<dbReference type="SUPFAM" id="SSF48498">
    <property type="entry name" value="Tetracyclin repressor-like, C-terminal domain"/>
    <property type="match status" value="1"/>
</dbReference>
<feature type="DNA-binding region" description="H-T-H motif" evidence="4">
    <location>
        <begin position="41"/>
        <end position="60"/>
    </location>
</feature>
<evidence type="ECO:0000259" key="5">
    <source>
        <dbReference type="PROSITE" id="PS50977"/>
    </source>
</evidence>
<dbReference type="Pfam" id="PF16925">
    <property type="entry name" value="TetR_C_13"/>
    <property type="match status" value="1"/>
</dbReference>
<dbReference type="GO" id="GO:0003677">
    <property type="term" value="F:DNA binding"/>
    <property type="evidence" value="ECO:0007669"/>
    <property type="project" value="UniProtKB-UniRule"/>
</dbReference>
<dbReference type="InterPro" id="IPR009057">
    <property type="entry name" value="Homeodomain-like_sf"/>
</dbReference>
<dbReference type="PANTHER" id="PTHR47506">
    <property type="entry name" value="TRANSCRIPTIONAL REGULATORY PROTEIN"/>
    <property type="match status" value="1"/>
</dbReference>
<dbReference type="InterPro" id="IPR036271">
    <property type="entry name" value="Tet_transcr_reg_TetR-rel_C_sf"/>
</dbReference>
<keyword evidence="7" id="KW-1185">Reference proteome</keyword>
<evidence type="ECO:0000256" key="4">
    <source>
        <dbReference type="PROSITE-ProRule" id="PRU00335"/>
    </source>
</evidence>
<dbReference type="Pfam" id="PF00440">
    <property type="entry name" value="TetR_N"/>
    <property type="match status" value="1"/>
</dbReference>
<dbReference type="EMBL" id="CP066076">
    <property type="protein sequence ID" value="QQC67050.1"/>
    <property type="molecule type" value="Genomic_DNA"/>
</dbReference>
<gene>
    <name evidence="6" type="ORF">I6I06_18940</name>
</gene>
<sequence>MATAATKRDIKRDPKRDTGRRAELVRIGVAILTEKGFYNFSLDELVALAGVPKGSFHYYFNSKDAYALEVIESYAAYFARKLDRHLGDTTLDPIARIEAFAEDAASGMARFDFKRGCLVGNLSQELAALDETFRAALLNVIQDWRRRIQACLDEAKEAGQIRADADTAALARYFWNAWEGAVLCSKLEKSRAPLDDASVAFIEHLRCAAPRAEQ</sequence>
<dbReference type="RefSeq" id="WP_084585511.1">
    <property type="nucleotide sequence ID" value="NZ_CP066076.1"/>
</dbReference>
<dbReference type="Proteomes" id="UP000595610">
    <property type="component" value="Chromosome 2"/>
</dbReference>
<dbReference type="PANTHER" id="PTHR47506:SF6">
    <property type="entry name" value="HTH-TYPE TRANSCRIPTIONAL REPRESSOR NEMR"/>
    <property type="match status" value="1"/>
</dbReference>
<evidence type="ECO:0000256" key="2">
    <source>
        <dbReference type="ARBA" id="ARBA00023125"/>
    </source>
</evidence>
<evidence type="ECO:0000313" key="7">
    <source>
        <dbReference type="Proteomes" id="UP000595610"/>
    </source>
</evidence>
<dbReference type="InterPro" id="IPR001647">
    <property type="entry name" value="HTH_TetR"/>
</dbReference>
<proteinExistence type="predicted"/>
<organism evidence="6 7">
    <name type="scientific">Paraburkholderia ginsengisoli</name>
    <dbReference type="NCBI Taxonomy" id="311231"/>
    <lineage>
        <taxon>Bacteria</taxon>
        <taxon>Pseudomonadati</taxon>
        <taxon>Pseudomonadota</taxon>
        <taxon>Betaproteobacteria</taxon>
        <taxon>Burkholderiales</taxon>
        <taxon>Burkholderiaceae</taxon>
        <taxon>Paraburkholderia</taxon>
    </lineage>
</organism>
<dbReference type="AlphaFoldDB" id="A0A7T4TBJ5"/>
<dbReference type="SUPFAM" id="SSF46689">
    <property type="entry name" value="Homeodomain-like"/>
    <property type="match status" value="1"/>
</dbReference>
<evidence type="ECO:0000256" key="1">
    <source>
        <dbReference type="ARBA" id="ARBA00023015"/>
    </source>
</evidence>
<protein>
    <submittedName>
        <fullName evidence="6">TetR/AcrR family transcriptional regulator</fullName>
    </submittedName>
</protein>
<keyword evidence="2 4" id="KW-0238">DNA-binding</keyword>
<evidence type="ECO:0000313" key="6">
    <source>
        <dbReference type="EMBL" id="QQC67050.1"/>
    </source>
</evidence>
<name>A0A7T4TBJ5_9BURK</name>
<dbReference type="InterPro" id="IPR011075">
    <property type="entry name" value="TetR_C"/>
</dbReference>
<feature type="domain" description="HTH tetR-type" evidence="5">
    <location>
        <begin position="18"/>
        <end position="78"/>
    </location>
</feature>
<accession>A0A7T4TBJ5</accession>
<dbReference type="PROSITE" id="PS50977">
    <property type="entry name" value="HTH_TETR_2"/>
    <property type="match status" value="1"/>
</dbReference>